<gene>
    <name evidence="2" type="ORF">SLEP1_g56379</name>
</gene>
<reference evidence="2 3" key="1">
    <citation type="journal article" date="2021" name="Commun. Biol.">
        <title>The genome of Shorea leprosula (Dipterocarpaceae) highlights the ecological relevance of drought in aseasonal tropical rainforests.</title>
        <authorList>
            <person name="Ng K.K.S."/>
            <person name="Kobayashi M.J."/>
            <person name="Fawcett J.A."/>
            <person name="Hatakeyama M."/>
            <person name="Paape T."/>
            <person name="Ng C.H."/>
            <person name="Ang C.C."/>
            <person name="Tnah L.H."/>
            <person name="Lee C.T."/>
            <person name="Nishiyama T."/>
            <person name="Sese J."/>
            <person name="O'Brien M.J."/>
            <person name="Copetti D."/>
            <person name="Mohd Noor M.I."/>
            <person name="Ong R.C."/>
            <person name="Putra M."/>
            <person name="Sireger I.Z."/>
            <person name="Indrioko S."/>
            <person name="Kosugi Y."/>
            <person name="Izuno A."/>
            <person name="Isagi Y."/>
            <person name="Lee S.L."/>
            <person name="Shimizu K.K."/>
        </authorList>
    </citation>
    <scope>NUCLEOTIDE SEQUENCE [LARGE SCALE GENOMIC DNA]</scope>
    <source>
        <strain evidence="2">214</strain>
    </source>
</reference>
<comment type="caution">
    <text evidence="2">The sequence shown here is derived from an EMBL/GenBank/DDBJ whole genome shotgun (WGS) entry which is preliminary data.</text>
</comment>
<evidence type="ECO:0000256" key="1">
    <source>
        <dbReference type="SAM" id="MobiDB-lite"/>
    </source>
</evidence>
<dbReference type="AlphaFoldDB" id="A0AAV5MJF2"/>
<dbReference type="EMBL" id="BPVZ01000309">
    <property type="protein sequence ID" value="GKV49637.1"/>
    <property type="molecule type" value="Genomic_DNA"/>
</dbReference>
<keyword evidence="3" id="KW-1185">Reference proteome</keyword>
<feature type="compositionally biased region" description="Polar residues" evidence="1">
    <location>
        <begin position="16"/>
        <end position="29"/>
    </location>
</feature>
<evidence type="ECO:0000313" key="2">
    <source>
        <dbReference type="EMBL" id="GKV49637.1"/>
    </source>
</evidence>
<proteinExistence type="predicted"/>
<evidence type="ECO:0000313" key="3">
    <source>
        <dbReference type="Proteomes" id="UP001054252"/>
    </source>
</evidence>
<sequence>MGVAAGCSQSLLQWDLGSKSNQRSSQNLSPKEYLHP</sequence>
<dbReference type="Proteomes" id="UP001054252">
    <property type="component" value="Unassembled WGS sequence"/>
</dbReference>
<accession>A0AAV5MJF2</accession>
<name>A0AAV5MJF2_9ROSI</name>
<protein>
    <submittedName>
        <fullName evidence="2">Uncharacterized protein</fullName>
    </submittedName>
</protein>
<feature type="region of interest" description="Disordered" evidence="1">
    <location>
        <begin position="16"/>
        <end position="36"/>
    </location>
</feature>
<organism evidence="2 3">
    <name type="scientific">Rubroshorea leprosula</name>
    <dbReference type="NCBI Taxonomy" id="152421"/>
    <lineage>
        <taxon>Eukaryota</taxon>
        <taxon>Viridiplantae</taxon>
        <taxon>Streptophyta</taxon>
        <taxon>Embryophyta</taxon>
        <taxon>Tracheophyta</taxon>
        <taxon>Spermatophyta</taxon>
        <taxon>Magnoliopsida</taxon>
        <taxon>eudicotyledons</taxon>
        <taxon>Gunneridae</taxon>
        <taxon>Pentapetalae</taxon>
        <taxon>rosids</taxon>
        <taxon>malvids</taxon>
        <taxon>Malvales</taxon>
        <taxon>Dipterocarpaceae</taxon>
        <taxon>Rubroshorea</taxon>
    </lineage>
</organism>